<sequence length="76" mass="8257">MVVQETHRQPEYEGAEDLGHGASTGRMNPLDSSTFRGPEEHSRSTLHLVERSSRLGPACCSVSPTPGFARPRLNPA</sequence>
<gene>
    <name evidence="2" type="ORF">PXEA_LOCUS6016</name>
</gene>
<comment type="caution">
    <text evidence="2">The sequence shown here is derived from an EMBL/GenBank/DDBJ whole genome shotgun (WGS) entry which is preliminary data.</text>
</comment>
<feature type="compositionally biased region" description="Basic and acidic residues" evidence="1">
    <location>
        <begin position="37"/>
        <end position="53"/>
    </location>
</feature>
<dbReference type="Proteomes" id="UP000784294">
    <property type="component" value="Unassembled WGS sequence"/>
</dbReference>
<evidence type="ECO:0000313" key="2">
    <source>
        <dbReference type="EMBL" id="VEL12576.1"/>
    </source>
</evidence>
<feature type="compositionally biased region" description="Basic and acidic residues" evidence="1">
    <location>
        <begin position="1"/>
        <end position="11"/>
    </location>
</feature>
<dbReference type="EMBL" id="CAAALY010015164">
    <property type="protein sequence ID" value="VEL12576.1"/>
    <property type="molecule type" value="Genomic_DNA"/>
</dbReference>
<accession>A0A3S5FCH5</accession>
<reference evidence="2" key="1">
    <citation type="submission" date="2018-11" db="EMBL/GenBank/DDBJ databases">
        <authorList>
            <consortium name="Pathogen Informatics"/>
        </authorList>
    </citation>
    <scope>NUCLEOTIDE SEQUENCE</scope>
</reference>
<evidence type="ECO:0000313" key="3">
    <source>
        <dbReference type="Proteomes" id="UP000784294"/>
    </source>
</evidence>
<feature type="region of interest" description="Disordered" evidence="1">
    <location>
        <begin position="1"/>
        <end position="76"/>
    </location>
</feature>
<evidence type="ECO:0000256" key="1">
    <source>
        <dbReference type="SAM" id="MobiDB-lite"/>
    </source>
</evidence>
<keyword evidence="3" id="KW-1185">Reference proteome</keyword>
<name>A0A3S5FCH5_9PLAT</name>
<organism evidence="2 3">
    <name type="scientific">Protopolystoma xenopodis</name>
    <dbReference type="NCBI Taxonomy" id="117903"/>
    <lineage>
        <taxon>Eukaryota</taxon>
        <taxon>Metazoa</taxon>
        <taxon>Spiralia</taxon>
        <taxon>Lophotrochozoa</taxon>
        <taxon>Platyhelminthes</taxon>
        <taxon>Monogenea</taxon>
        <taxon>Polyopisthocotylea</taxon>
        <taxon>Polystomatidea</taxon>
        <taxon>Polystomatidae</taxon>
        <taxon>Protopolystoma</taxon>
    </lineage>
</organism>
<proteinExistence type="predicted"/>
<protein>
    <submittedName>
        <fullName evidence="2">Uncharacterized protein</fullName>
    </submittedName>
</protein>
<dbReference type="AlphaFoldDB" id="A0A3S5FCH5"/>